<dbReference type="CDD" id="cd00009">
    <property type="entry name" value="AAA"/>
    <property type="match status" value="1"/>
</dbReference>
<dbReference type="CDD" id="cd00130">
    <property type="entry name" value="PAS"/>
    <property type="match status" value="1"/>
</dbReference>
<evidence type="ECO:0000256" key="5">
    <source>
        <dbReference type="ARBA" id="ARBA00023163"/>
    </source>
</evidence>
<protein>
    <submittedName>
        <fullName evidence="11">Sigma 54-interacting transcriptional regulator</fullName>
    </submittedName>
</protein>
<dbReference type="PROSITE" id="PS00676">
    <property type="entry name" value="SIGMA54_INTERACT_2"/>
    <property type="match status" value="1"/>
</dbReference>
<keyword evidence="4" id="KW-0238">DNA-binding</keyword>
<dbReference type="InterPro" id="IPR002197">
    <property type="entry name" value="HTH_Fis"/>
</dbReference>
<dbReference type="Pfam" id="PF02954">
    <property type="entry name" value="HTH_8"/>
    <property type="match status" value="1"/>
</dbReference>
<dbReference type="InterPro" id="IPR025662">
    <property type="entry name" value="Sigma_54_int_dom_ATP-bd_1"/>
</dbReference>
<comment type="caution">
    <text evidence="11">The sequence shown here is derived from an EMBL/GenBank/DDBJ whole genome shotgun (WGS) entry which is preliminary data.</text>
</comment>
<name>A0ABS6BP43_9CLOT</name>
<dbReference type="PROSITE" id="PS00675">
    <property type="entry name" value="SIGMA54_INTERACT_1"/>
    <property type="match status" value="1"/>
</dbReference>
<dbReference type="Pfam" id="PF00571">
    <property type="entry name" value="CBS"/>
    <property type="match status" value="1"/>
</dbReference>
<evidence type="ECO:0000259" key="10">
    <source>
        <dbReference type="PROSITE" id="PS51371"/>
    </source>
</evidence>
<dbReference type="CDD" id="cd02205">
    <property type="entry name" value="CBS_pair_SF"/>
    <property type="match status" value="1"/>
</dbReference>
<evidence type="ECO:0000256" key="4">
    <source>
        <dbReference type="ARBA" id="ARBA00023125"/>
    </source>
</evidence>
<dbReference type="PROSITE" id="PS50112">
    <property type="entry name" value="PAS"/>
    <property type="match status" value="1"/>
</dbReference>
<accession>A0ABS6BP43</accession>
<dbReference type="Pfam" id="PF25601">
    <property type="entry name" value="AAA_lid_14"/>
    <property type="match status" value="1"/>
</dbReference>
<evidence type="ECO:0000256" key="2">
    <source>
        <dbReference type="ARBA" id="ARBA00022840"/>
    </source>
</evidence>
<proteinExistence type="predicted"/>
<dbReference type="SMART" id="SM00382">
    <property type="entry name" value="AAA"/>
    <property type="match status" value="1"/>
</dbReference>
<dbReference type="PANTHER" id="PTHR32071">
    <property type="entry name" value="TRANSCRIPTIONAL REGULATORY PROTEIN"/>
    <property type="match status" value="1"/>
</dbReference>
<evidence type="ECO:0000256" key="1">
    <source>
        <dbReference type="ARBA" id="ARBA00022741"/>
    </source>
</evidence>
<sequence length="593" mass="67363">MTKSDFALKENNTFYEASQIFNNNEVEIIPILNNNGKLIGVITKKDIIRNFIKGTSPDTYVKNILSGDTNIINEDSETDNYIYSKERYIGVENIEGKFVGIYGVNNILKYQLSNALEKISDLKQRLNCNDECDKANLSCIELEAIIEASFDGIYITDGKANTLRINKSYENITGLQRKNMINRNMYDLEKEGYISKSCTLMVLKNRKSNTIEQEFSTGKKVLVSSNPIFDDEGNINMVVTNVRDITELYELQDQLAKNMKLTEKYYSEIEAMRIQYLNLTDVIAKDKTMLDLLEVAKRVANVDTTVLILGETGVGKEEIAKFIYKNSTRCDKNFIKINCGAIPQNLIESELFGYVKGAFTGANKEGKMGLFEVADGGTVFLDEIGELPLDIQVKLLNVLQEGEVERVGAVKSVKIDIRVLAATNRNLEEMIKNKTFRADLYYRLAVVPIIVPSLRDRREDVLPLIQHFLSKLNNKYNFEKTFTIEALSTLYNYSWPGNVRELKNIVERVIVMSYGNKIFKSDLPIELSQSIIGKVIECEEICNLKEAVEKVEAKLISMAFDDAGNVRDAAKKLGINSTTFFRKRKRYLEMGML</sequence>
<dbReference type="EMBL" id="JAHLDV010000003">
    <property type="protein sequence ID" value="MBU3158674.1"/>
    <property type="molecule type" value="Genomic_DNA"/>
</dbReference>
<evidence type="ECO:0000259" key="7">
    <source>
        <dbReference type="PROSITE" id="PS50045"/>
    </source>
</evidence>
<keyword evidence="3" id="KW-0805">Transcription regulation</keyword>
<dbReference type="PROSITE" id="PS50113">
    <property type="entry name" value="PAC"/>
    <property type="match status" value="1"/>
</dbReference>
<keyword evidence="6" id="KW-0129">CBS domain</keyword>
<keyword evidence="2" id="KW-0067">ATP-binding</keyword>
<dbReference type="PROSITE" id="PS51371">
    <property type="entry name" value="CBS"/>
    <property type="match status" value="1"/>
</dbReference>
<organism evidence="11 12">
    <name type="scientific">Clostridium frigoris</name>
    <dbReference type="NCBI Taxonomy" id="205327"/>
    <lineage>
        <taxon>Bacteria</taxon>
        <taxon>Bacillati</taxon>
        <taxon>Bacillota</taxon>
        <taxon>Clostridia</taxon>
        <taxon>Eubacteriales</taxon>
        <taxon>Clostridiaceae</taxon>
        <taxon>Clostridium</taxon>
    </lineage>
</organism>
<dbReference type="InterPro" id="IPR000644">
    <property type="entry name" value="CBS_dom"/>
</dbReference>
<dbReference type="Pfam" id="PF00158">
    <property type="entry name" value="Sigma54_activat"/>
    <property type="match status" value="1"/>
</dbReference>
<evidence type="ECO:0000256" key="3">
    <source>
        <dbReference type="ARBA" id="ARBA00023015"/>
    </source>
</evidence>
<feature type="domain" description="PAC" evidence="9">
    <location>
        <begin position="204"/>
        <end position="257"/>
    </location>
</feature>
<dbReference type="InterPro" id="IPR058031">
    <property type="entry name" value="AAA_lid_NorR"/>
</dbReference>
<dbReference type="NCBIfam" id="TIGR00229">
    <property type="entry name" value="sensory_box"/>
    <property type="match status" value="1"/>
</dbReference>
<dbReference type="Proteomes" id="UP000776252">
    <property type="component" value="Unassembled WGS sequence"/>
</dbReference>
<evidence type="ECO:0000313" key="12">
    <source>
        <dbReference type="Proteomes" id="UP000776252"/>
    </source>
</evidence>
<evidence type="ECO:0000259" key="9">
    <source>
        <dbReference type="PROSITE" id="PS50113"/>
    </source>
</evidence>
<dbReference type="InterPro" id="IPR000700">
    <property type="entry name" value="PAS-assoc_C"/>
</dbReference>
<keyword evidence="1" id="KW-0547">Nucleotide-binding</keyword>
<keyword evidence="5" id="KW-0804">Transcription</keyword>
<dbReference type="Pfam" id="PF00989">
    <property type="entry name" value="PAS"/>
    <property type="match status" value="1"/>
</dbReference>
<dbReference type="InterPro" id="IPR000014">
    <property type="entry name" value="PAS"/>
</dbReference>
<dbReference type="PROSITE" id="PS00688">
    <property type="entry name" value="SIGMA54_INTERACT_3"/>
    <property type="match status" value="1"/>
</dbReference>
<dbReference type="InterPro" id="IPR025944">
    <property type="entry name" value="Sigma_54_int_dom_CS"/>
</dbReference>
<gene>
    <name evidence="11" type="ORF">KPL37_02650</name>
</gene>
<evidence type="ECO:0000313" key="11">
    <source>
        <dbReference type="EMBL" id="MBU3158674.1"/>
    </source>
</evidence>
<dbReference type="InterPro" id="IPR013767">
    <property type="entry name" value="PAS_fold"/>
</dbReference>
<feature type="domain" description="PAS" evidence="8">
    <location>
        <begin position="138"/>
        <end position="188"/>
    </location>
</feature>
<dbReference type="PANTHER" id="PTHR32071:SF57">
    <property type="entry name" value="C4-DICARBOXYLATE TRANSPORT TRANSCRIPTIONAL REGULATORY PROTEIN DCTD"/>
    <property type="match status" value="1"/>
</dbReference>
<reference evidence="11 12" key="1">
    <citation type="submission" date="2021-06" db="EMBL/GenBank/DDBJ databases">
        <title>Clostridia strains as spoilage organisms.</title>
        <authorList>
            <person name="Wambui J."/>
            <person name="Stephan R."/>
            <person name="Stevens M.J.A."/>
        </authorList>
    </citation>
    <scope>NUCLEOTIDE SEQUENCE [LARGE SCALE GENOMIC DNA]</scope>
    <source>
        <strain evidence="11 12">DSM 14204</strain>
    </source>
</reference>
<feature type="domain" description="Sigma-54 factor interaction" evidence="7">
    <location>
        <begin position="282"/>
        <end position="511"/>
    </location>
</feature>
<dbReference type="PROSITE" id="PS50045">
    <property type="entry name" value="SIGMA54_INTERACT_4"/>
    <property type="match status" value="1"/>
</dbReference>
<evidence type="ECO:0000259" key="8">
    <source>
        <dbReference type="PROSITE" id="PS50112"/>
    </source>
</evidence>
<dbReference type="InterPro" id="IPR002078">
    <property type="entry name" value="Sigma_54_int"/>
</dbReference>
<keyword evidence="12" id="KW-1185">Reference proteome</keyword>
<dbReference type="InterPro" id="IPR003593">
    <property type="entry name" value="AAA+_ATPase"/>
</dbReference>
<feature type="domain" description="CBS" evidence="10">
    <location>
        <begin position="1"/>
        <end position="59"/>
    </location>
</feature>
<dbReference type="InterPro" id="IPR025943">
    <property type="entry name" value="Sigma_54_int_dom_ATP-bd_2"/>
</dbReference>
<evidence type="ECO:0000256" key="6">
    <source>
        <dbReference type="PROSITE-ProRule" id="PRU00703"/>
    </source>
</evidence>